<sequence length="778" mass="83558">MNRLIERLAQRLAFVAGLATVCWIGFGYIGTNTIALGISLLILVFYVSGALELFAFDRATSTLREALERDAAQAPANLGDWLARVHPSLQGAVRLRIEGERVGLPGPSLTPYLAGLLVLLGMLGTFLGMVVTLRGTGLALEHATDLDAIRAVLAEPVKGLGLAFGTSIAGVAASAMLGLVSSLCRRDRIEAARLLDAQIASTLRPFSRAQRREESFELMRRQGEALPALVERLEAAMSAMAEQHRATHAQLLATQDRFQSQAGSAYTDLAAAVAQTLHKSLEDGARAAGAAMQPAIEASSELLRRQGEALPALIERLDSTRDAIDRQQREAREATDAQQRSMHASIDEQQRSLQAVIDRQQGAVAESLAQEQRVLAQSIGEQQEAIARTLAEQQRATHEHLLASQAEFQARTEAAYAALAASVDQSLQKSLVDGARAAGDAIQPAVESAMAAVTREAAALRALVQEGVERQMQGLAEQADRATQGVAQRWNEALAEHSKTLADHASAQHAQASDMQQALQARLAERDEARLAAWSQALQDMSGALQEQWQQAITNSNAQQQAICQTLERTASDITRQSQAQAQDTLAEIGRLVDAASEAPRAAADVVAELRTKLSDSMVRDNAMLEERSRMLETLQTLLDAVNHASVGQREAIDALVSTSADLMERVGQRFAQEADAQSGKLADVAAQVGSSAVEMASLGDAFGAAVQQFGQSNEKLAAQLQRIETALTQSMARSDEQLAYYVAQAREVIDLSILSQKQIVEDLQQLAHQRQPAAADA</sequence>
<feature type="transmembrane region" description="Helical" evidence="2">
    <location>
        <begin position="12"/>
        <end position="29"/>
    </location>
</feature>
<keyword evidence="2" id="KW-1133">Transmembrane helix</keyword>
<feature type="transmembrane region" description="Helical" evidence="2">
    <location>
        <begin position="35"/>
        <end position="56"/>
    </location>
</feature>
<dbReference type="Proteomes" id="UP001174908">
    <property type="component" value="Unassembled WGS sequence"/>
</dbReference>
<feature type="region of interest" description="Disordered" evidence="1">
    <location>
        <begin position="327"/>
        <end position="347"/>
    </location>
</feature>
<proteinExistence type="predicted"/>
<feature type="transmembrane region" description="Helical" evidence="2">
    <location>
        <begin position="109"/>
        <end position="131"/>
    </location>
</feature>
<dbReference type="EMBL" id="JASZYV010000003">
    <property type="protein sequence ID" value="MDM0046066.1"/>
    <property type="molecule type" value="Genomic_DNA"/>
</dbReference>
<keyword evidence="4" id="KW-1185">Reference proteome</keyword>
<gene>
    <name evidence="3" type="ORF">QTH91_16370</name>
</gene>
<organism evidence="3 4">
    <name type="scientific">Variovorax dokdonensis</name>
    <dbReference type="NCBI Taxonomy" id="344883"/>
    <lineage>
        <taxon>Bacteria</taxon>
        <taxon>Pseudomonadati</taxon>
        <taxon>Pseudomonadota</taxon>
        <taxon>Betaproteobacteria</taxon>
        <taxon>Burkholderiales</taxon>
        <taxon>Comamonadaceae</taxon>
        <taxon>Variovorax</taxon>
    </lineage>
</organism>
<evidence type="ECO:0000313" key="4">
    <source>
        <dbReference type="Proteomes" id="UP001174908"/>
    </source>
</evidence>
<accession>A0ABT7NDM9</accession>
<evidence type="ECO:0000256" key="1">
    <source>
        <dbReference type="SAM" id="MobiDB-lite"/>
    </source>
</evidence>
<name>A0ABT7NDM9_9BURK</name>
<protein>
    <submittedName>
        <fullName evidence="3">DUF802 domain-containing protein</fullName>
    </submittedName>
</protein>
<dbReference type="RefSeq" id="WP_286661158.1">
    <property type="nucleotide sequence ID" value="NZ_JASZYV010000003.1"/>
</dbReference>
<reference evidence="3" key="1">
    <citation type="submission" date="2023-06" db="EMBL/GenBank/DDBJ databases">
        <authorList>
            <person name="Jiang Y."/>
            <person name="Liu Q."/>
        </authorList>
    </citation>
    <scope>NUCLEOTIDE SEQUENCE</scope>
    <source>
        <strain evidence="3">CGMCC 1.12089</strain>
    </source>
</reference>
<evidence type="ECO:0000256" key="2">
    <source>
        <dbReference type="SAM" id="Phobius"/>
    </source>
</evidence>
<evidence type="ECO:0000313" key="3">
    <source>
        <dbReference type="EMBL" id="MDM0046066.1"/>
    </source>
</evidence>
<comment type="caution">
    <text evidence="3">The sequence shown here is derived from an EMBL/GenBank/DDBJ whole genome shotgun (WGS) entry which is preliminary data.</text>
</comment>
<keyword evidence="2" id="KW-0472">Membrane</keyword>
<keyword evidence="2" id="KW-0812">Transmembrane</keyword>